<evidence type="ECO:0000313" key="2">
    <source>
        <dbReference type="EMBL" id="PMD67632.1"/>
    </source>
</evidence>
<dbReference type="Proteomes" id="UP000235371">
    <property type="component" value="Unassembled WGS sequence"/>
</dbReference>
<feature type="compositionally biased region" description="Basic and acidic residues" evidence="1">
    <location>
        <begin position="261"/>
        <end position="278"/>
    </location>
</feature>
<proteinExistence type="predicted"/>
<feature type="non-terminal residue" evidence="2">
    <location>
        <position position="365"/>
    </location>
</feature>
<gene>
    <name evidence="2" type="ORF">K444DRAFT_473371</name>
</gene>
<protein>
    <submittedName>
        <fullName evidence="2">Uncharacterized protein</fullName>
    </submittedName>
</protein>
<dbReference type="OrthoDB" id="674604at2759"/>
<dbReference type="AlphaFoldDB" id="A0A2J6TX75"/>
<keyword evidence="3" id="KW-1185">Reference proteome</keyword>
<feature type="region of interest" description="Disordered" evidence="1">
    <location>
        <begin position="261"/>
        <end position="294"/>
    </location>
</feature>
<organism evidence="2 3">
    <name type="scientific">Hyaloscypha bicolor E</name>
    <dbReference type="NCBI Taxonomy" id="1095630"/>
    <lineage>
        <taxon>Eukaryota</taxon>
        <taxon>Fungi</taxon>
        <taxon>Dikarya</taxon>
        <taxon>Ascomycota</taxon>
        <taxon>Pezizomycotina</taxon>
        <taxon>Leotiomycetes</taxon>
        <taxon>Helotiales</taxon>
        <taxon>Hyaloscyphaceae</taxon>
        <taxon>Hyaloscypha</taxon>
        <taxon>Hyaloscypha bicolor</taxon>
    </lineage>
</organism>
<dbReference type="RefSeq" id="XP_024744536.1">
    <property type="nucleotide sequence ID" value="XM_024872906.1"/>
</dbReference>
<evidence type="ECO:0000313" key="3">
    <source>
        <dbReference type="Proteomes" id="UP000235371"/>
    </source>
</evidence>
<feature type="region of interest" description="Disordered" evidence="1">
    <location>
        <begin position="90"/>
        <end position="111"/>
    </location>
</feature>
<dbReference type="EMBL" id="KZ613740">
    <property type="protein sequence ID" value="PMD67632.1"/>
    <property type="molecule type" value="Genomic_DNA"/>
</dbReference>
<name>A0A2J6TX75_9HELO</name>
<sequence>ICPNPITLTTSGIEGIFDIQRVIITMPHAEQLQHQVESAVHESEKISGECTISTGLSTIAVKFSCAVGDLRKELNVCDVVRQALFDEEVEGRAQGSTQTEQPLTPGQESTNYYNKLTSISSGLMRQGSPATGATENEDVKKDVQNEETQIQASGQTEEQRRVTAMLDFVQESDLNFIVGEWVLARFTGAEGAKWFLCQLELGSTHNYYGRRIATDEIDFKTVVPESGLMGHWKNYMENKKAELCRVVSIFVHARDARRYADEVAGPEKEKKDREAPDKTEEDEDSDNARSDPKERLMDFIKRGTHIGAGIVQTVTDRWGERLDGMLSDTILQKVQKDLRAAIVNLNENKDLLPAMFLSGVKVHMF</sequence>
<dbReference type="GeneID" id="36580986"/>
<feature type="non-terminal residue" evidence="2">
    <location>
        <position position="1"/>
    </location>
</feature>
<accession>A0A2J6TX75</accession>
<feature type="compositionally biased region" description="Polar residues" evidence="1">
    <location>
        <begin position="94"/>
        <end position="111"/>
    </location>
</feature>
<reference evidence="2 3" key="1">
    <citation type="submission" date="2016-04" db="EMBL/GenBank/DDBJ databases">
        <title>A degradative enzymes factory behind the ericoid mycorrhizal symbiosis.</title>
        <authorList>
            <consortium name="DOE Joint Genome Institute"/>
            <person name="Martino E."/>
            <person name="Morin E."/>
            <person name="Grelet G."/>
            <person name="Kuo A."/>
            <person name="Kohler A."/>
            <person name="Daghino S."/>
            <person name="Barry K."/>
            <person name="Choi C."/>
            <person name="Cichocki N."/>
            <person name="Clum A."/>
            <person name="Copeland A."/>
            <person name="Hainaut M."/>
            <person name="Haridas S."/>
            <person name="Labutti K."/>
            <person name="Lindquist E."/>
            <person name="Lipzen A."/>
            <person name="Khouja H.-R."/>
            <person name="Murat C."/>
            <person name="Ohm R."/>
            <person name="Olson A."/>
            <person name="Spatafora J."/>
            <person name="Veneault-Fourrey C."/>
            <person name="Henrissat B."/>
            <person name="Grigoriev I."/>
            <person name="Martin F."/>
            <person name="Perotto S."/>
        </authorList>
    </citation>
    <scope>NUCLEOTIDE SEQUENCE [LARGE SCALE GENOMIC DNA]</scope>
    <source>
        <strain evidence="2 3">E</strain>
    </source>
</reference>
<dbReference type="InParanoid" id="A0A2J6TX75"/>
<evidence type="ECO:0000256" key="1">
    <source>
        <dbReference type="SAM" id="MobiDB-lite"/>
    </source>
</evidence>